<dbReference type="EMBL" id="DSOL01000080">
    <property type="protein sequence ID" value="HEN27602.1"/>
    <property type="molecule type" value="Genomic_DNA"/>
</dbReference>
<dbReference type="PANTHER" id="PTHR30483:SF37">
    <property type="entry name" value="ABC TRANSPORTER SUBSTRATE-BINDING PROTEIN"/>
    <property type="match status" value="1"/>
</dbReference>
<dbReference type="InterPro" id="IPR028081">
    <property type="entry name" value="Leu-bd"/>
</dbReference>
<evidence type="ECO:0000256" key="2">
    <source>
        <dbReference type="ARBA" id="ARBA00022448"/>
    </source>
</evidence>
<dbReference type="PANTHER" id="PTHR30483">
    <property type="entry name" value="LEUCINE-SPECIFIC-BINDING PROTEIN"/>
    <property type="match status" value="1"/>
</dbReference>
<dbReference type="GO" id="GO:0006865">
    <property type="term" value="P:amino acid transport"/>
    <property type="evidence" value="ECO:0007669"/>
    <property type="project" value="UniProtKB-KW"/>
</dbReference>
<sequence>MQSKAKKFKGFIWVAMVVLFPWLAFCQKVKGPSEILIGVINSMTGMNAMTGAEQKWAYEQAVKDINAKGGVYVKEFDKKMPIKLIFQDDKSQAAEGAAAMERLIKYHKVKIVLSTNITPINIAAATVAEKYKVYFHVNTTWRDVFGQQGFKWASCMFFTAYEAAEVPFLVWNYCAPEERPKKPAILMEDNPDGQAFADGFRNMSKQYGYPLALDEAYTPGAKDFSSYILKFKMNGIDALLWLGSPTDSIRLVRQIKENKFNVRYLHGWKGFWPTEFMKALGPDSDYLIHDGFWAETLPYPGAKELGEKFKKDHKGLDSVSVGLPYAAVQVLVQAIERAGTLDPGKIRDQVFGGEFKGTVLGDLKYDEKGLCKTPSLALQWWKGQRMPVWPKVPQYQLKWMPAWEQR</sequence>
<evidence type="ECO:0000256" key="1">
    <source>
        <dbReference type="ARBA" id="ARBA00010062"/>
    </source>
</evidence>
<gene>
    <name evidence="6" type="ORF">ENQ77_02860</name>
</gene>
<dbReference type="Gene3D" id="3.40.50.2300">
    <property type="match status" value="2"/>
</dbReference>
<organism evidence="6">
    <name type="scientific">candidate division WOR-3 bacterium</name>
    <dbReference type="NCBI Taxonomy" id="2052148"/>
    <lineage>
        <taxon>Bacteria</taxon>
        <taxon>Bacteria division WOR-3</taxon>
    </lineage>
</organism>
<protein>
    <recommendedName>
        <fullName evidence="5">Leucine-binding protein domain-containing protein</fullName>
    </recommendedName>
</protein>
<comment type="similarity">
    <text evidence="1">Belongs to the leucine-binding protein family.</text>
</comment>
<proteinExistence type="inferred from homology"/>
<dbReference type="InterPro" id="IPR028082">
    <property type="entry name" value="Peripla_BP_I"/>
</dbReference>
<keyword evidence="3" id="KW-0732">Signal</keyword>
<dbReference type="PRINTS" id="PR00337">
    <property type="entry name" value="LEUILEVALBP"/>
</dbReference>
<comment type="caution">
    <text evidence="6">The sequence shown here is derived from an EMBL/GenBank/DDBJ whole genome shotgun (WGS) entry which is preliminary data.</text>
</comment>
<evidence type="ECO:0000259" key="5">
    <source>
        <dbReference type="Pfam" id="PF13458"/>
    </source>
</evidence>
<name>A0A7C2K2W0_UNCW3</name>
<evidence type="ECO:0000256" key="3">
    <source>
        <dbReference type="ARBA" id="ARBA00022729"/>
    </source>
</evidence>
<evidence type="ECO:0000313" key="6">
    <source>
        <dbReference type="EMBL" id="HEN27602.1"/>
    </source>
</evidence>
<keyword evidence="2" id="KW-0813">Transport</keyword>
<accession>A0A7C2K2W0</accession>
<reference evidence="6" key="1">
    <citation type="journal article" date="2020" name="mSystems">
        <title>Genome- and Community-Level Interaction Insights into Carbon Utilization and Element Cycling Functions of Hydrothermarchaeota in Hydrothermal Sediment.</title>
        <authorList>
            <person name="Zhou Z."/>
            <person name="Liu Y."/>
            <person name="Xu W."/>
            <person name="Pan J."/>
            <person name="Luo Z.H."/>
            <person name="Li M."/>
        </authorList>
    </citation>
    <scope>NUCLEOTIDE SEQUENCE [LARGE SCALE GENOMIC DNA]</scope>
    <source>
        <strain evidence="6">SpSt-34</strain>
    </source>
</reference>
<feature type="domain" description="Leucine-binding protein" evidence="5">
    <location>
        <begin position="35"/>
        <end position="366"/>
    </location>
</feature>
<keyword evidence="4" id="KW-0029">Amino-acid transport</keyword>
<dbReference type="CDD" id="cd06338">
    <property type="entry name" value="PBP1_ABC_ligand_binding-like"/>
    <property type="match status" value="1"/>
</dbReference>
<dbReference type="AlphaFoldDB" id="A0A7C2K2W0"/>
<dbReference type="InterPro" id="IPR000709">
    <property type="entry name" value="Leu_Ile_Val-bd"/>
</dbReference>
<dbReference type="SUPFAM" id="SSF53822">
    <property type="entry name" value="Periplasmic binding protein-like I"/>
    <property type="match status" value="1"/>
</dbReference>
<evidence type="ECO:0000256" key="4">
    <source>
        <dbReference type="ARBA" id="ARBA00022970"/>
    </source>
</evidence>
<dbReference type="Pfam" id="PF13458">
    <property type="entry name" value="Peripla_BP_6"/>
    <property type="match status" value="1"/>
</dbReference>
<dbReference type="InterPro" id="IPR051010">
    <property type="entry name" value="BCAA_transport"/>
</dbReference>